<gene>
    <name evidence="2" type="ORF">R1flu_007158</name>
</gene>
<organism evidence="2 3">
    <name type="scientific">Riccia fluitans</name>
    <dbReference type="NCBI Taxonomy" id="41844"/>
    <lineage>
        <taxon>Eukaryota</taxon>
        <taxon>Viridiplantae</taxon>
        <taxon>Streptophyta</taxon>
        <taxon>Embryophyta</taxon>
        <taxon>Marchantiophyta</taxon>
        <taxon>Marchantiopsida</taxon>
        <taxon>Marchantiidae</taxon>
        <taxon>Marchantiales</taxon>
        <taxon>Ricciaceae</taxon>
        <taxon>Riccia</taxon>
    </lineage>
</organism>
<dbReference type="PANTHER" id="PTHR31350:SF29">
    <property type="entry name" value="PROTEIN SIRB1 N-TERMINAL DOMAIN-CONTAINING PROTEIN"/>
    <property type="match status" value="1"/>
</dbReference>
<feature type="domain" description="Protein SirB1 N-terminal" evidence="1">
    <location>
        <begin position="202"/>
        <end position="285"/>
    </location>
</feature>
<proteinExistence type="predicted"/>
<comment type="caution">
    <text evidence="2">The sequence shown here is derived from an EMBL/GenBank/DDBJ whole genome shotgun (WGS) entry which is preliminary data.</text>
</comment>
<dbReference type="EMBL" id="JBHFFA010000003">
    <property type="protein sequence ID" value="KAL2635679.1"/>
    <property type="molecule type" value="Genomic_DNA"/>
</dbReference>
<evidence type="ECO:0000313" key="3">
    <source>
        <dbReference type="Proteomes" id="UP001605036"/>
    </source>
</evidence>
<dbReference type="AlphaFoldDB" id="A0ABD1Z0R4"/>
<name>A0ABD1Z0R4_9MARC</name>
<evidence type="ECO:0000259" key="1">
    <source>
        <dbReference type="Pfam" id="PF13369"/>
    </source>
</evidence>
<evidence type="ECO:0000313" key="2">
    <source>
        <dbReference type="EMBL" id="KAL2635679.1"/>
    </source>
</evidence>
<reference evidence="2 3" key="1">
    <citation type="submission" date="2024-09" db="EMBL/GenBank/DDBJ databases">
        <title>Chromosome-scale assembly of Riccia fluitans.</title>
        <authorList>
            <person name="Paukszto L."/>
            <person name="Sawicki J."/>
            <person name="Karawczyk K."/>
            <person name="Piernik-Szablinska J."/>
            <person name="Szczecinska M."/>
            <person name="Mazdziarz M."/>
        </authorList>
    </citation>
    <scope>NUCLEOTIDE SEQUENCE [LARGE SCALE GENOMIC DNA]</scope>
    <source>
        <strain evidence="2">Rf_01</strain>
        <tissue evidence="2">Aerial parts of the thallus</tissue>
    </source>
</reference>
<protein>
    <recommendedName>
        <fullName evidence="1">Protein SirB1 N-terminal domain-containing protein</fullName>
    </recommendedName>
</protein>
<dbReference type="InterPro" id="IPR032698">
    <property type="entry name" value="SirB1_N"/>
</dbReference>
<accession>A0ABD1Z0R4</accession>
<dbReference type="Proteomes" id="UP001605036">
    <property type="component" value="Unassembled WGS sequence"/>
</dbReference>
<dbReference type="Pfam" id="PF13369">
    <property type="entry name" value="Transglut_core2"/>
    <property type="match status" value="1"/>
</dbReference>
<sequence length="531" mass="58610">MATAGVISQPVGALNFATEICSSVGMEIGSSCWRFRLMSNSSLGWRGFERRGWSLPTSVFDRVIVRNSGCHLIRAGQSLLETGWRATKLERKPNSLLSQFLPLGKEGGSRLFLCRVNQQDFGFCLHDLMDQAGIETKFARVARTGFVGEVRKLVRQDHLPVASTSEVGVNMTGDLARAVLEIAAEDDALVSHSAVPLPVDMYMERLDFMAAEFAGHHLPAHDPQNPGAVLEALDNYLYVYKGFQRTSARASDPRDYYLNGVLTRRLGTPVMLGLIYSEVVKKLKLRGAVEFVVRLQLPESGDDLYQPQAVVTKSLVGALENSTASARKESASRSENFLTPALALAEVLRSLKSLYWPWKPENGFSEESGFLDAATAINRGPVGSGSTFHGPFESLFTASSRSRGSDEARARAAQYRLQRGIWTSTAFGDLRCALAASERLVVLGLDETERRDYGVLLFHCGLYEQAFQYLNSFVLHFEASGRATSHLSSREAREAAALEVVLDRLKLILTERSWDSPPHPPRPIPSPPEPW</sequence>
<dbReference type="PANTHER" id="PTHR31350">
    <property type="entry name" value="SI:DKEY-261L7.2"/>
    <property type="match status" value="1"/>
</dbReference>
<keyword evidence="3" id="KW-1185">Reference proteome</keyword>